<accession>A0ABN1VHI4</accession>
<organism evidence="2 3">
    <name type="scientific">Prauserella alba</name>
    <dbReference type="NCBI Taxonomy" id="176898"/>
    <lineage>
        <taxon>Bacteria</taxon>
        <taxon>Bacillati</taxon>
        <taxon>Actinomycetota</taxon>
        <taxon>Actinomycetes</taxon>
        <taxon>Pseudonocardiales</taxon>
        <taxon>Pseudonocardiaceae</taxon>
        <taxon>Prauserella</taxon>
    </lineage>
</organism>
<reference evidence="2 3" key="1">
    <citation type="journal article" date="2019" name="Int. J. Syst. Evol. Microbiol.">
        <title>The Global Catalogue of Microorganisms (GCM) 10K type strain sequencing project: providing services to taxonomists for standard genome sequencing and annotation.</title>
        <authorList>
            <consortium name="The Broad Institute Genomics Platform"/>
            <consortium name="The Broad Institute Genome Sequencing Center for Infectious Disease"/>
            <person name="Wu L."/>
            <person name="Ma J."/>
        </authorList>
    </citation>
    <scope>NUCLEOTIDE SEQUENCE [LARGE SCALE GENOMIC DNA]</scope>
    <source>
        <strain evidence="2 3">JCM 13022</strain>
    </source>
</reference>
<evidence type="ECO:0000313" key="2">
    <source>
        <dbReference type="EMBL" id="GAA1209614.1"/>
    </source>
</evidence>
<keyword evidence="3" id="KW-1185">Reference proteome</keyword>
<evidence type="ECO:0000313" key="3">
    <source>
        <dbReference type="Proteomes" id="UP001500467"/>
    </source>
</evidence>
<dbReference type="EMBL" id="BAAALM010000012">
    <property type="protein sequence ID" value="GAA1209614.1"/>
    <property type="molecule type" value="Genomic_DNA"/>
</dbReference>
<dbReference type="Proteomes" id="UP001500467">
    <property type="component" value="Unassembled WGS sequence"/>
</dbReference>
<proteinExistence type="predicted"/>
<feature type="region of interest" description="Disordered" evidence="1">
    <location>
        <begin position="74"/>
        <end position="99"/>
    </location>
</feature>
<feature type="compositionally biased region" description="Basic residues" evidence="1">
    <location>
        <begin position="78"/>
        <end position="87"/>
    </location>
</feature>
<gene>
    <name evidence="2" type="ORF">GCM10009675_32430</name>
</gene>
<feature type="compositionally biased region" description="Basic and acidic residues" evidence="1">
    <location>
        <begin position="89"/>
        <end position="99"/>
    </location>
</feature>
<evidence type="ECO:0000256" key="1">
    <source>
        <dbReference type="SAM" id="MobiDB-lite"/>
    </source>
</evidence>
<name>A0ABN1VHI4_9PSEU</name>
<sequence length="99" mass="10805">MLFEPQRKGGLHAQHHDRLATLPDGEVHRLLGLGVDLFEDGQRVVETEPTLRGLPEQDRAGAEVVAVGAEVVGDQPARAKRPHHPVRRSGGELELRGDP</sequence>
<comment type="caution">
    <text evidence="2">The sequence shown here is derived from an EMBL/GenBank/DDBJ whole genome shotgun (WGS) entry which is preliminary data.</text>
</comment>
<protein>
    <submittedName>
        <fullName evidence="2">Uncharacterized protein</fullName>
    </submittedName>
</protein>